<evidence type="ECO:0000313" key="4">
    <source>
        <dbReference type="Proteomes" id="UP000256970"/>
    </source>
</evidence>
<dbReference type="InterPro" id="IPR036928">
    <property type="entry name" value="AS_sf"/>
</dbReference>
<sequence>MLGLQQRATAGLNASRRAVLASPVRHVAHRWRAVRTMAAAADASDPTGSFISQFTLQGAASGPLAGLTLAVKDLYDIAGHKTGFGSPSWLQTHPTADVTAPPVAALLDAGAAVVGKTHMDELAYSLMGQNAHYGTPVNVAAPGRVPGGSSSGSAAAVAAGQADIGLGSDTGGSVRVPGSFCGLFGLRPTHGRISLEHARPLAASYDTCGWFARDAALLQRVGQVLLQHPTTQNPTPLPRFKPRWLVAKDAFAVADPAATQAIYDALAGPRFEKVQAVLGAPSEVQIAGNNLAADGLQELSAWVEAFRITQAYEIWQEHGAWVKQSQPHFGPGVADRFKMASEITQQEQQAAATQRDRIKQHVRQLLGSDGLLALPTAPGPAIACDAMQQQQNEFRKGLLSLTCIAGLAGLPQVTLPLAAVDGMPVGLSLIGPAGSDEQLLEVAVQLAAAVQD</sequence>
<dbReference type="InterPro" id="IPR023631">
    <property type="entry name" value="Amidase_dom"/>
</dbReference>
<evidence type="ECO:0000259" key="2">
    <source>
        <dbReference type="Pfam" id="PF01425"/>
    </source>
</evidence>
<dbReference type="Gene3D" id="3.90.1300.10">
    <property type="entry name" value="Amidase signature (AS) domain"/>
    <property type="match status" value="1"/>
</dbReference>
<accession>A0A383WE87</accession>
<dbReference type="InterPro" id="IPR020556">
    <property type="entry name" value="Amidase_CS"/>
</dbReference>
<dbReference type="NCBIfam" id="NF006169">
    <property type="entry name" value="PRK08310.1"/>
    <property type="match status" value="1"/>
</dbReference>
<dbReference type="PANTHER" id="PTHR46310">
    <property type="entry name" value="AMIDASE 1"/>
    <property type="match status" value="1"/>
</dbReference>
<dbReference type="PROSITE" id="PS00571">
    <property type="entry name" value="AMIDASES"/>
    <property type="match status" value="1"/>
</dbReference>
<name>A0A383WE87_TETOB</name>
<dbReference type="PANTHER" id="PTHR46310:SF7">
    <property type="entry name" value="AMIDASE 1"/>
    <property type="match status" value="1"/>
</dbReference>
<dbReference type="SUPFAM" id="SSF75304">
    <property type="entry name" value="Amidase signature (AS) enzymes"/>
    <property type="match status" value="1"/>
</dbReference>
<proteinExistence type="inferred from homology"/>
<gene>
    <name evidence="3" type="ORF">BQ4739_LOCUS15609</name>
</gene>
<feature type="domain" description="Amidase" evidence="2">
    <location>
        <begin position="58"/>
        <end position="440"/>
    </location>
</feature>
<protein>
    <recommendedName>
        <fullName evidence="2">Amidase domain-containing protein</fullName>
    </recommendedName>
</protein>
<dbReference type="Proteomes" id="UP000256970">
    <property type="component" value="Unassembled WGS sequence"/>
</dbReference>
<dbReference type="EMBL" id="FNXT01001229">
    <property type="protein sequence ID" value="SZX75324.1"/>
    <property type="molecule type" value="Genomic_DNA"/>
</dbReference>
<evidence type="ECO:0000313" key="3">
    <source>
        <dbReference type="EMBL" id="SZX75324.1"/>
    </source>
</evidence>
<dbReference type="STRING" id="3088.A0A383WE87"/>
<dbReference type="Pfam" id="PF01425">
    <property type="entry name" value="Amidase"/>
    <property type="match status" value="1"/>
</dbReference>
<reference evidence="3 4" key="1">
    <citation type="submission" date="2016-10" db="EMBL/GenBank/DDBJ databases">
        <authorList>
            <person name="Cai Z."/>
        </authorList>
    </citation>
    <scope>NUCLEOTIDE SEQUENCE [LARGE SCALE GENOMIC DNA]</scope>
</reference>
<keyword evidence="4" id="KW-1185">Reference proteome</keyword>
<organism evidence="3 4">
    <name type="scientific">Tetradesmus obliquus</name>
    <name type="common">Green alga</name>
    <name type="synonym">Acutodesmus obliquus</name>
    <dbReference type="NCBI Taxonomy" id="3088"/>
    <lineage>
        <taxon>Eukaryota</taxon>
        <taxon>Viridiplantae</taxon>
        <taxon>Chlorophyta</taxon>
        <taxon>core chlorophytes</taxon>
        <taxon>Chlorophyceae</taxon>
        <taxon>CS clade</taxon>
        <taxon>Sphaeropleales</taxon>
        <taxon>Scenedesmaceae</taxon>
        <taxon>Tetradesmus</taxon>
    </lineage>
</organism>
<comment type="similarity">
    <text evidence="1">Belongs to the amidase family.</text>
</comment>
<evidence type="ECO:0000256" key="1">
    <source>
        <dbReference type="ARBA" id="ARBA00009199"/>
    </source>
</evidence>
<dbReference type="AlphaFoldDB" id="A0A383WE87"/>